<sequence length="250" mass="27145">MKNSKQLSNTILVLTVAALLSACAPRGSGSTDQASRIPDATNTTSGTKGLAQCNQASDNGITAKLRAYVDPSTNKVRMDYMIVRFTALPSTFTSDTSYISMWRWLSNASGNTYLDSTPLNFLIINPKTGLAITNWKSTIRWADVRTAAANLGYSDATTFFNAMKIVVDLKDVNGDYDVLRVSNYDIATNKSVGQVDALLPIFYANPADYAKEADGSARASSLYNLHPFKSYANSGYSSSQFVSMADSYCF</sequence>
<organism evidence="3 4">
    <name type="scientific">Bdellovibrio bacteriovorus</name>
    <dbReference type="NCBI Taxonomy" id="959"/>
    <lineage>
        <taxon>Bacteria</taxon>
        <taxon>Pseudomonadati</taxon>
        <taxon>Bdellovibrionota</taxon>
        <taxon>Bdellovibrionia</taxon>
        <taxon>Bdellovibrionales</taxon>
        <taxon>Pseudobdellovibrionaceae</taxon>
        <taxon>Bdellovibrio</taxon>
    </lineage>
</organism>
<proteinExistence type="predicted"/>
<reference evidence="3 4" key="1">
    <citation type="submission" date="2016-03" db="EMBL/GenBank/DDBJ databases">
        <authorList>
            <person name="Ploux O."/>
        </authorList>
    </citation>
    <scope>NUCLEOTIDE SEQUENCE [LARGE SCALE GENOMIC DNA]</scope>
    <source>
        <strain evidence="3 4">R0</strain>
    </source>
</reference>
<dbReference type="PROSITE" id="PS51257">
    <property type="entry name" value="PROKAR_LIPOPROTEIN"/>
    <property type="match status" value="1"/>
</dbReference>
<evidence type="ECO:0008006" key="5">
    <source>
        <dbReference type="Google" id="ProtNLM"/>
    </source>
</evidence>
<evidence type="ECO:0000256" key="1">
    <source>
        <dbReference type="SAM" id="MobiDB-lite"/>
    </source>
</evidence>
<dbReference type="AlphaFoldDB" id="A0A150WFF0"/>
<gene>
    <name evidence="3" type="ORF">AZI86_18550</name>
</gene>
<feature type="chain" id="PRO_5007572892" description="Lipoprotein" evidence="2">
    <location>
        <begin position="25"/>
        <end position="250"/>
    </location>
</feature>
<keyword evidence="2" id="KW-0732">Signal</keyword>
<comment type="caution">
    <text evidence="3">The sequence shown here is derived from an EMBL/GenBank/DDBJ whole genome shotgun (WGS) entry which is preliminary data.</text>
</comment>
<dbReference type="Proteomes" id="UP000075320">
    <property type="component" value="Unassembled WGS sequence"/>
</dbReference>
<dbReference type="OrthoDB" id="5290928at2"/>
<feature type="region of interest" description="Disordered" evidence="1">
    <location>
        <begin position="26"/>
        <end position="49"/>
    </location>
</feature>
<evidence type="ECO:0000313" key="3">
    <source>
        <dbReference type="EMBL" id="KYG61694.1"/>
    </source>
</evidence>
<evidence type="ECO:0000256" key="2">
    <source>
        <dbReference type="SAM" id="SignalP"/>
    </source>
</evidence>
<name>A0A150WFF0_BDEBC</name>
<evidence type="ECO:0000313" key="4">
    <source>
        <dbReference type="Proteomes" id="UP000075320"/>
    </source>
</evidence>
<accession>A0A150WFF0</accession>
<feature type="compositionally biased region" description="Polar residues" evidence="1">
    <location>
        <begin position="28"/>
        <end position="49"/>
    </location>
</feature>
<dbReference type="RefSeq" id="WP_061836776.1">
    <property type="nucleotide sequence ID" value="NZ_LUKE01000006.1"/>
</dbReference>
<protein>
    <recommendedName>
        <fullName evidence="5">Lipoprotein</fullName>
    </recommendedName>
</protein>
<keyword evidence="4" id="KW-1185">Reference proteome</keyword>
<feature type="signal peptide" evidence="2">
    <location>
        <begin position="1"/>
        <end position="24"/>
    </location>
</feature>
<dbReference type="EMBL" id="LUKE01000006">
    <property type="protein sequence ID" value="KYG61694.1"/>
    <property type="molecule type" value="Genomic_DNA"/>
</dbReference>